<feature type="domain" description="Reverse transcriptase" evidence="1">
    <location>
        <begin position="444"/>
        <end position="695"/>
    </location>
</feature>
<dbReference type="PANTHER" id="PTHR47027:SF20">
    <property type="entry name" value="REVERSE TRANSCRIPTASE-LIKE PROTEIN WITH RNA-DIRECTED DNA POLYMERASE DOMAIN"/>
    <property type="match status" value="1"/>
</dbReference>
<proteinExistence type="predicted"/>
<evidence type="ECO:0000313" key="2">
    <source>
        <dbReference type="Proteomes" id="UP000504618"/>
    </source>
</evidence>
<dbReference type="GO" id="GO:0071897">
    <property type="term" value="P:DNA biosynthetic process"/>
    <property type="evidence" value="ECO:0007669"/>
    <property type="project" value="UniProtKB-ARBA"/>
</dbReference>
<dbReference type="Gene3D" id="3.60.10.10">
    <property type="entry name" value="Endonuclease/exonuclease/phosphatase"/>
    <property type="match status" value="1"/>
</dbReference>
<evidence type="ECO:0000313" key="3">
    <source>
        <dbReference type="RefSeq" id="XP_024880801.1"/>
    </source>
</evidence>
<dbReference type="InterPro" id="IPR043502">
    <property type="entry name" value="DNA/RNA_pol_sf"/>
</dbReference>
<organism evidence="2 3">
    <name type="scientific">Temnothorax curvispinosus</name>
    <dbReference type="NCBI Taxonomy" id="300111"/>
    <lineage>
        <taxon>Eukaryota</taxon>
        <taxon>Metazoa</taxon>
        <taxon>Ecdysozoa</taxon>
        <taxon>Arthropoda</taxon>
        <taxon>Hexapoda</taxon>
        <taxon>Insecta</taxon>
        <taxon>Pterygota</taxon>
        <taxon>Neoptera</taxon>
        <taxon>Endopterygota</taxon>
        <taxon>Hymenoptera</taxon>
        <taxon>Apocrita</taxon>
        <taxon>Aculeata</taxon>
        <taxon>Formicoidea</taxon>
        <taxon>Formicidae</taxon>
        <taxon>Myrmicinae</taxon>
        <taxon>Temnothorax</taxon>
    </lineage>
</organism>
<evidence type="ECO:0000259" key="1">
    <source>
        <dbReference type="PROSITE" id="PS50878"/>
    </source>
</evidence>
<dbReference type="RefSeq" id="XP_024880801.1">
    <property type="nucleotide sequence ID" value="XM_025025033.1"/>
</dbReference>
<gene>
    <name evidence="3" type="primary">LOC112460384</name>
</gene>
<dbReference type="PROSITE" id="PS50878">
    <property type="entry name" value="RT_POL"/>
    <property type="match status" value="1"/>
</dbReference>
<keyword evidence="2" id="KW-1185">Reference proteome</keyword>
<dbReference type="InterPro" id="IPR000477">
    <property type="entry name" value="RT_dom"/>
</dbReference>
<accession>A0A6J1QHX6</accession>
<sequence length="851" mass="99332">MRWTKQGTLQKREYDVYYSCYEHILRTAFIAHKRLKHLVVGFKPISPRLSVLRIKGRFFNISLINVHAPTEDKSDVEKDEFYSALEDAYDKCPKNDIKIIVGDFNAKIGRESRYQSHVGKYSLHKESNENGDRAIGFAASKNMIIGSTKFNHKDVHKPTWVSPDGQTMNQIDHMLIDARHASNLLDVRSYKRANIDSDHYLLGAKFRARISNVKKLASERQKKYNVLRLRDEEVVHRFQETINKHLCPQEHEEHNMSIVEIWDRCRNALTIAGNEVMGECRRQDKAEWFDDDCRTATNIKNDAYKKLQHRRTKANVERYRDLRRDEKWIHRMKTRAFESQRMEELEQLRDQNETRKFYHSVNAQRKTFQPRVTMCKDENGNILSEKSAVLKRWREYFDQMLNQNQEPDNAEEEVETNAEVQNPPTLLECGGEELAIYLQQLVGEVWKQEAMPDEWEKGLICVLHKKGDQLDCSNYRGITLLNVVYKIFSNILCERLRPYTEALLGDYQCGFRLGRSTVDQIFLLRQILEKTLEFNINTYYVFVDFKAAYDSIVRVKLYKAMAELQIPKKLIDLARLTMSRVLCAVKIQSDITETFETKNGLRQGDALACMLFNIALEKVVRMSRINTTGTIYLKSTQLMAYADDVDIVARSVTGAKEAYLNLVDAAKQLGLQNCVTDEIKRRIVLANRCYFGLRKHLRNSNLTRRTKIRLYKTLILPVLTYASETRAISKTDELLLLGFERKVLRTIYGEVCEDGLWRRRYNCELDDLYKKTDSRDVVTLIKIGRLRWAGHVARFGDSNIRKRTLNGEPGGRRRPGRPRLRWEDGVVRDAKKIGVRTSAMWRRTGMCGVKN</sequence>
<dbReference type="InterPro" id="IPR036691">
    <property type="entry name" value="Endo/exonu/phosph_ase_sf"/>
</dbReference>
<reference evidence="3" key="1">
    <citation type="submission" date="2025-08" db="UniProtKB">
        <authorList>
            <consortium name="RefSeq"/>
        </authorList>
    </citation>
    <scope>IDENTIFICATION</scope>
    <source>
        <tissue evidence="3">Whole body</tissue>
    </source>
</reference>
<dbReference type="CDD" id="cd09076">
    <property type="entry name" value="L1-EN"/>
    <property type="match status" value="1"/>
</dbReference>
<dbReference type="SUPFAM" id="SSF56219">
    <property type="entry name" value="DNase I-like"/>
    <property type="match status" value="1"/>
</dbReference>
<dbReference type="Proteomes" id="UP000504618">
    <property type="component" value="Unplaced"/>
</dbReference>
<dbReference type="PANTHER" id="PTHR47027">
    <property type="entry name" value="REVERSE TRANSCRIPTASE DOMAIN-CONTAINING PROTEIN"/>
    <property type="match status" value="1"/>
</dbReference>
<dbReference type="Pfam" id="PF00078">
    <property type="entry name" value="RVT_1"/>
    <property type="match status" value="1"/>
</dbReference>
<dbReference type="OrthoDB" id="7552168at2759"/>
<dbReference type="CDD" id="cd01650">
    <property type="entry name" value="RT_nLTR_like"/>
    <property type="match status" value="1"/>
</dbReference>
<name>A0A6J1QHX6_9HYME</name>
<protein>
    <submittedName>
        <fullName evidence="3">Uncharacterized protein LOC112460384</fullName>
    </submittedName>
</protein>
<dbReference type="SUPFAM" id="SSF56672">
    <property type="entry name" value="DNA/RNA polymerases"/>
    <property type="match status" value="1"/>
</dbReference>
<dbReference type="AlphaFoldDB" id="A0A6J1QHX6"/>
<dbReference type="GeneID" id="112460384"/>